<dbReference type="EMBL" id="VZAH01000095">
    <property type="protein sequence ID" value="MQP14755.1"/>
    <property type="molecule type" value="Genomic_DNA"/>
</dbReference>
<dbReference type="RefSeq" id="WP_153090178.1">
    <property type="nucleotide sequence ID" value="NZ_VZAH01000095.1"/>
</dbReference>
<evidence type="ECO:0000313" key="2">
    <source>
        <dbReference type="EMBL" id="MQP14755.1"/>
    </source>
</evidence>
<dbReference type="InterPro" id="IPR020864">
    <property type="entry name" value="MACPF"/>
</dbReference>
<comment type="caution">
    <text evidence="2">The sequence shown here is derived from an EMBL/GenBank/DDBJ whole genome shotgun (WGS) entry which is preliminary data.</text>
</comment>
<proteinExistence type="predicted"/>
<accession>A0A6G1VMH7</accession>
<evidence type="ECO:0000259" key="1">
    <source>
        <dbReference type="Pfam" id="PF01823"/>
    </source>
</evidence>
<protein>
    <recommendedName>
        <fullName evidence="1">MACPF domain-containing protein</fullName>
    </recommendedName>
</protein>
<dbReference type="Proteomes" id="UP000477980">
    <property type="component" value="Unassembled WGS sequence"/>
</dbReference>
<feature type="domain" description="MACPF" evidence="1">
    <location>
        <begin position="104"/>
        <end position="272"/>
    </location>
</feature>
<name>A0A6G1VMH7_9BACT</name>
<dbReference type="AlphaFoldDB" id="A0A6G1VMH7"/>
<dbReference type="OrthoDB" id="1456570at2"/>
<dbReference type="Pfam" id="PF01823">
    <property type="entry name" value="MACPF"/>
    <property type="match status" value="1"/>
</dbReference>
<evidence type="ECO:0000313" key="3">
    <source>
        <dbReference type="Proteomes" id="UP000477980"/>
    </source>
</evidence>
<gene>
    <name evidence="2" type="ORF">F7D25_10140</name>
</gene>
<sequence length="504" mass="56557">MNTEVRPTLKTVNTDDVNLVSKTGLGCGVDITGVLGANESVKTQIIDYNLLVQKALVEIDESEMLYDIERSGKNYSEMTNAINNCLAGKISLGVAGLSFGSNLSSSFNKSTKQIDIYEYAEKMVIRKMYALNIKPYVLDSLRDYIPVDVWDEINATDNANPSSAARLDKNRIKSLYKKYGTHVTTKTFYGCMYEYIMRREQNDWETSIEKLLKMDIKAKVPIPDTGAKVDVSPKTSFSDKDSECRKNSNVETAEHRYGGDTSITDVKAWMNSCTRGEKNNCALLGYSLGIENTGDSGLIPLYELINSSDPRRQAMIDALQEYMNEYGTKVEQRNMVIVDAIAKHITSGSASDYFYADDINGVHRKFFRLDENIYDHVKGSTKGKMYFYYALGHLTDNAVVEMKFCGKGDADGDWKLRGCNSNEGVVGCLKDRYLAIKLRNVNNYPDKKMYVTGFGVKVKNKIKAISKGTEVGFNWTTTGDSWYSAGLIHDDVKCVYTKDKINNF</sequence>
<organism evidence="2 3">
    <name type="scientific">Segatella copri</name>
    <dbReference type="NCBI Taxonomy" id="165179"/>
    <lineage>
        <taxon>Bacteria</taxon>
        <taxon>Pseudomonadati</taxon>
        <taxon>Bacteroidota</taxon>
        <taxon>Bacteroidia</taxon>
        <taxon>Bacteroidales</taxon>
        <taxon>Prevotellaceae</taxon>
        <taxon>Segatella</taxon>
    </lineage>
</organism>
<reference evidence="2 3" key="1">
    <citation type="submission" date="2019-09" db="EMBL/GenBank/DDBJ databases">
        <title>Distinct polysaccharide growth profiles of human intestinal Prevotella copri isolates.</title>
        <authorList>
            <person name="Fehlner-Peach H."/>
            <person name="Magnabosco C."/>
            <person name="Raghavan V."/>
            <person name="Scher J.U."/>
            <person name="Tett A."/>
            <person name="Cox L.M."/>
            <person name="Gottsegen C."/>
            <person name="Watters A."/>
            <person name="Wiltshire- Gordon J.D."/>
            <person name="Segata N."/>
            <person name="Bonneau R."/>
            <person name="Littman D.R."/>
        </authorList>
    </citation>
    <scope>NUCLEOTIDE SEQUENCE [LARGE SCALE GENOMIC DNA]</scope>
    <source>
        <strain evidence="3">iAA917</strain>
    </source>
</reference>